<dbReference type="InterPro" id="IPR016364">
    <property type="entry name" value="Surface_antigen_Rickettsia"/>
</dbReference>
<dbReference type="Pfam" id="PF05433">
    <property type="entry name" value="Rick_17kDa_Anti"/>
    <property type="match status" value="1"/>
</dbReference>
<comment type="subcellular location">
    <subcellularLocation>
        <location evidence="1">Cell outer membrane</location>
        <topology evidence="1">Lipid-anchor</topology>
    </subcellularLocation>
</comment>
<accession>A0A369TE86</accession>
<evidence type="ECO:0000256" key="5">
    <source>
        <dbReference type="SAM" id="MobiDB-lite"/>
    </source>
</evidence>
<reference evidence="7 8" key="1">
    <citation type="submission" date="2018-07" db="EMBL/GenBank/DDBJ databases">
        <title>Venubactetium sediminum gen. nov., sp. nov., isolated from a marine solar saltern.</title>
        <authorList>
            <person name="Wang S."/>
        </authorList>
    </citation>
    <scope>NUCLEOTIDE SEQUENCE [LARGE SCALE GENOMIC DNA]</scope>
    <source>
        <strain evidence="7 8">WD2A32</strain>
    </source>
</reference>
<protein>
    <recommendedName>
        <fullName evidence="3">17 kDa surface antigen</fullName>
    </recommendedName>
</protein>
<evidence type="ECO:0000313" key="8">
    <source>
        <dbReference type="Proteomes" id="UP000253941"/>
    </source>
</evidence>
<keyword evidence="4" id="KW-0449">Lipoprotein</keyword>
<feature type="domain" description="Glycine zipper 2TM" evidence="6">
    <location>
        <begin position="2"/>
        <end position="39"/>
    </location>
</feature>
<evidence type="ECO:0000256" key="2">
    <source>
        <dbReference type="ARBA" id="ARBA00008681"/>
    </source>
</evidence>
<gene>
    <name evidence="7" type="ORF">DRB17_02435</name>
</gene>
<evidence type="ECO:0000313" key="7">
    <source>
        <dbReference type="EMBL" id="RDD63580.1"/>
    </source>
</evidence>
<evidence type="ECO:0000256" key="4">
    <source>
        <dbReference type="ARBA" id="ARBA00023288"/>
    </source>
</evidence>
<name>A0A369TE86_9PROT</name>
<dbReference type="PIRSF" id="PIRSF002721">
    <property type="entry name" value="Surface_antigen_Rickettsia"/>
    <property type="match status" value="1"/>
</dbReference>
<proteinExistence type="inferred from homology"/>
<comment type="caution">
    <text evidence="7">The sequence shown here is derived from an EMBL/GenBank/DDBJ whole genome shotgun (WGS) entry which is preliminary data.</text>
</comment>
<evidence type="ECO:0000259" key="6">
    <source>
        <dbReference type="Pfam" id="PF05433"/>
    </source>
</evidence>
<dbReference type="EMBL" id="QPMH01000002">
    <property type="protein sequence ID" value="RDD63580.1"/>
    <property type="molecule type" value="Genomic_DNA"/>
</dbReference>
<dbReference type="InterPro" id="IPR008816">
    <property type="entry name" value="Gly_zipper_2TM_dom"/>
</dbReference>
<keyword evidence="8" id="KW-1185">Reference proteome</keyword>
<comment type="similarity">
    <text evidence="2">Belongs to the rickettsiale 17 kDa surface antigen family.</text>
</comment>
<dbReference type="Proteomes" id="UP000253941">
    <property type="component" value="Unassembled WGS sequence"/>
</dbReference>
<dbReference type="AlphaFoldDB" id="A0A369TE86"/>
<dbReference type="GO" id="GO:0009279">
    <property type="term" value="C:cell outer membrane"/>
    <property type="evidence" value="ECO:0007669"/>
    <property type="project" value="UniProtKB-SubCell"/>
</dbReference>
<organism evidence="7 8">
    <name type="scientific">Ferruginivarius sediminum</name>
    <dbReference type="NCBI Taxonomy" id="2661937"/>
    <lineage>
        <taxon>Bacteria</taxon>
        <taxon>Pseudomonadati</taxon>
        <taxon>Pseudomonadota</taxon>
        <taxon>Alphaproteobacteria</taxon>
        <taxon>Rhodospirillales</taxon>
        <taxon>Rhodospirillaceae</taxon>
        <taxon>Ferruginivarius</taxon>
    </lineage>
</organism>
<feature type="region of interest" description="Disordered" evidence="5">
    <location>
        <begin position="62"/>
        <end position="84"/>
    </location>
</feature>
<evidence type="ECO:0000256" key="1">
    <source>
        <dbReference type="ARBA" id="ARBA00004459"/>
    </source>
</evidence>
<sequence>MLGGAAGAAAGSQIGDGRGRIAAIIGGAVAGVFLGGEVGRTMDQADHLCLDQALEHAPDGRTIEWRNPDNVGGHQVTPRDTYRTGDGSYCREYTATSTVRGDKVQTYGTACRQPDGSWKIVSQDS</sequence>
<evidence type="ECO:0000256" key="3">
    <source>
        <dbReference type="ARBA" id="ARBA00015281"/>
    </source>
</evidence>